<comment type="caution">
    <text evidence="1">The sequence shown here is derived from an EMBL/GenBank/DDBJ whole genome shotgun (WGS) entry which is preliminary data.</text>
</comment>
<evidence type="ECO:0000313" key="1">
    <source>
        <dbReference type="EMBL" id="CAG8844375.1"/>
    </source>
</evidence>
<feature type="non-terminal residue" evidence="1">
    <location>
        <position position="77"/>
    </location>
</feature>
<accession>A0ABN7X105</accession>
<name>A0ABN7X105_GIGMA</name>
<gene>
    <name evidence="1" type="ORF">GMARGA_LOCUS37067</name>
</gene>
<organism evidence="1 2">
    <name type="scientific">Gigaspora margarita</name>
    <dbReference type="NCBI Taxonomy" id="4874"/>
    <lineage>
        <taxon>Eukaryota</taxon>
        <taxon>Fungi</taxon>
        <taxon>Fungi incertae sedis</taxon>
        <taxon>Mucoromycota</taxon>
        <taxon>Glomeromycotina</taxon>
        <taxon>Glomeromycetes</taxon>
        <taxon>Diversisporales</taxon>
        <taxon>Gigasporaceae</taxon>
        <taxon>Gigaspora</taxon>
    </lineage>
</organism>
<evidence type="ECO:0000313" key="2">
    <source>
        <dbReference type="Proteomes" id="UP000789901"/>
    </source>
</evidence>
<sequence>FEQFENEKVQLAIVDLDIVKEFIKSDYKTNINETILNTGDAFEKWEKVDSIINTYTKQNRFVAIKYCKELDFINYAI</sequence>
<feature type="non-terminal residue" evidence="1">
    <location>
        <position position="1"/>
    </location>
</feature>
<keyword evidence="2" id="KW-1185">Reference proteome</keyword>
<dbReference type="Proteomes" id="UP000789901">
    <property type="component" value="Unassembled WGS sequence"/>
</dbReference>
<dbReference type="EMBL" id="CAJVQB010075708">
    <property type="protein sequence ID" value="CAG8844375.1"/>
    <property type="molecule type" value="Genomic_DNA"/>
</dbReference>
<reference evidence="1 2" key="1">
    <citation type="submission" date="2021-06" db="EMBL/GenBank/DDBJ databases">
        <authorList>
            <person name="Kallberg Y."/>
            <person name="Tangrot J."/>
            <person name="Rosling A."/>
        </authorList>
    </citation>
    <scope>NUCLEOTIDE SEQUENCE [LARGE SCALE GENOMIC DNA]</scope>
    <source>
        <strain evidence="1 2">120-4 pot B 10/14</strain>
    </source>
</reference>
<proteinExistence type="predicted"/>
<protein>
    <submittedName>
        <fullName evidence="1">25824_t:CDS:1</fullName>
    </submittedName>
</protein>